<evidence type="ECO:0000256" key="1">
    <source>
        <dbReference type="SAM" id="MobiDB-lite"/>
    </source>
</evidence>
<reference evidence="3" key="1">
    <citation type="submission" date="2016-04" db="EMBL/GenBank/DDBJ databases">
        <authorList>
            <person name="Chen L."/>
            <person name="Zhuang W."/>
            <person name="Wang G."/>
        </authorList>
    </citation>
    <scope>NUCLEOTIDE SEQUENCE [LARGE SCALE GENOMIC DNA]</scope>
    <source>
        <strain evidence="3">208</strain>
    </source>
</reference>
<comment type="caution">
    <text evidence="2">The sequence shown here is derived from an EMBL/GenBank/DDBJ whole genome shotgun (WGS) entry which is preliminary data.</text>
</comment>
<protein>
    <submittedName>
        <fullName evidence="2">Uncharacterized protein</fullName>
    </submittedName>
</protein>
<organism evidence="2 3">
    <name type="scientific">Niastella populi</name>
    <dbReference type="NCBI Taxonomy" id="550983"/>
    <lineage>
        <taxon>Bacteria</taxon>
        <taxon>Pseudomonadati</taxon>
        <taxon>Bacteroidota</taxon>
        <taxon>Chitinophagia</taxon>
        <taxon>Chitinophagales</taxon>
        <taxon>Chitinophagaceae</taxon>
        <taxon>Niastella</taxon>
    </lineage>
</organism>
<name>A0A1V9FTL6_9BACT</name>
<dbReference type="Proteomes" id="UP000192276">
    <property type="component" value="Unassembled WGS sequence"/>
</dbReference>
<feature type="region of interest" description="Disordered" evidence="1">
    <location>
        <begin position="1"/>
        <end position="47"/>
    </location>
</feature>
<dbReference type="AlphaFoldDB" id="A0A1V9FTL6"/>
<sequence length="101" mass="11314">MASSAGKGRKRGVSASLPNLKLKPRGGSIPFKHNTQQDKANTTPGKHCLILRNKGKAFQETVEKALFQLYSPSKLKLRGVTKTYIHNKMKHRLNRKTQGLF</sequence>
<feature type="compositionally biased region" description="Polar residues" evidence="1">
    <location>
        <begin position="33"/>
        <end position="44"/>
    </location>
</feature>
<proteinExistence type="predicted"/>
<accession>A0A1V9FTL6</accession>
<keyword evidence="3" id="KW-1185">Reference proteome</keyword>
<evidence type="ECO:0000313" key="2">
    <source>
        <dbReference type="EMBL" id="OQP61670.1"/>
    </source>
</evidence>
<dbReference type="EMBL" id="LWBP01000134">
    <property type="protein sequence ID" value="OQP61670.1"/>
    <property type="molecule type" value="Genomic_DNA"/>
</dbReference>
<evidence type="ECO:0000313" key="3">
    <source>
        <dbReference type="Proteomes" id="UP000192276"/>
    </source>
</evidence>
<gene>
    <name evidence="2" type="ORF">A4R26_19110</name>
</gene>